<dbReference type="OMA" id="HYHESAA"/>
<keyword evidence="5" id="KW-0378">Hydrolase</keyword>
<dbReference type="InParanoid" id="A0A3P9A250"/>
<dbReference type="FunFam" id="1.10.418.20:FF:000001">
    <property type="entry name" value="sentrin-specific protease 6 isoform X1"/>
    <property type="match status" value="1"/>
</dbReference>
<accession>A0A3P9A250</accession>
<keyword evidence="9" id="KW-1185">Reference proteome</keyword>
<dbReference type="GO" id="GO:0005634">
    <property type="term" value="C:nucleus"/>
    <property type="evidence" value="ECO:0007669"/>
    <property type="project" value="TreeGrafter"/>
</dbReference>
<protein>
    <submittedName>
        <fullName evidence="8">SUMO specific peptidase 6b</fullName>
    </submittedName>
</protein>
<dbReference type="STRING" id="8010.ENSELUP00000034653"/>
<dbReference type="GO" id="GO:0090169">
    <property type="term" value="P:regulation of spindle assembly"/>
    <property type="evidence" value="ECO:0007669"/>
    <property type="project" value="TreeGrafter"/>
</dbReference>
<feature type="region of interest" description="Disordered" evidence="6">
    <location>
        <begin position="164"/>
        <end position="187"/>
    </location>
</feature>
<dbReference type="GO" id="GO:0005737">
    <property type="term" value="C:cytoplasm"/>
    <property type="evidence" value="ECO:0007669"/>
    <property type="project" value="TreeGrafter"/>
</dbReference>
<reference evidence="8" key="2">
    <citation type="submission" date="2020-02" db="EMBL/GenBank/DDBJ databases">
        <title>Esox lucius (northern pike) genome, fEsoLuc1, primary haplotype.</title>
        <authorList>
            <person name="Myers G."/>
            <person name="Karagic N."/>
            <person name="Meyer A."/>
            <person name="Pippel M."/>
            <person name="Reichard M."/>
            <person name="Winkler S."/>
            <person name="Tracey A."/>
            <person name="Sims Y."/>
            <person name="Howe K."/>
            <person name="Rhie A."/>
            <person name="Formenti G."/>
            <person name="Durbin R."/>
            <person name="Fedrigo O."/>
            <person name="Jarvis E.D."/>
        </authorList>
    </citation>
    <scope>NUCLEOTIDE SEQUENCE [LARGE SCALE GENOMIC DNA]</scope>
</reference>
<sequence length="856" mass="96359">MKKHWENKPLKRSLKGNSIGLNMLGIGNIQSSPSEALYSPVHSSTDSPGLMVQGRVFQHIFAPNTLHSNAQRKDDVLSLQREESLKKNKRSLLEPSVVLSSDEEDTSVGSGSPYSGTSHFSSIPSGDSEVTVHDNYFTSNYFAITKSSLPRRERMKDPLGKLASTKPAIKRRKVKKPHPASPSEMASANVSGEVDVVCRCVRVGTMLRTPPKHVTFSTEYIWIDEQVQLQSSSLASCAWCDDRTMPALFLKTSQGEGTRLRFLLKMSRINGDSWYDSKSQHLGENYIILVFEKTLSHLEKVELQNIFGEISRRNHVDVANFTIQMSFAEANRILMESSKTCPAKTTCGLEGPSTLSHNRQTERQFSEFSDGGSTQTPSPKCLIPKQIAFTPPRCSPALALGSSPGLTVLSLSPTRPSSPSRCLSPVPMKVWEEEDDDDEIVEIESAFKGAVRKLILYPPPPARGGISVTNEDLHCLNDGEFLNDVIIDFYLKYLMLAVLKEEDSSRTHMFSSFFYKCLSQTEQGVAQGSEDHPVKKMRHNRVRTWTRNVDLFQKDFIFVPINESAHWFLAVICFPGLVDPQWSQVELQREPLYPKALSPPWMEEGEGYLDRGFLMDHNSNPMSLFFSPPGNSATGRPGPEPADLDLTIGVRLSVCSGGGGGEDRWSEFGMMTTSVGVHGLGLKQRQRLPCHCIRSEIEKDIFEFSPDQDSNPQWNAKPPDHLDVPPEPTNCKRPCILIMDSLGGNGRPGVVKILQEYLEVEWEVRKGTLRSVSKDTMRGFNPQVPQQDNFSDCGIYLLQYVESFFQNPPQDFEPHMNLKEWFPLQRVKRKRAEIRKLILKIQRQQEKDTKDLYQLK</sequence>
<dbReference type="FunFam" id="1.10.418.20:FF:000004">
    <property type="entry name" value="sentrin-specific protease 7 isoform X1"/>
    <property type="match status" value="1"/>
</dbReference>
<dbReference type="GO" id="GO:0070139">
    <property type="term" value="F:SUMO-specific endopeptidase activity"/>
    <property type="evidence" value="ECO:0007669"/>
    <property type="project" value="TreeGrafter"/>
</dbReference>
<feature type="region of interest" description="Disordered" evidence="6">
    <location>
        <begin position="351"/>
        <end position="377"/>
    </location>
</feature>
<evidence type="ECO:0000256" key="1">
    <source>
        <dbReference type="ARBA" id="ARBA00005234"/>
    </source>
</evidence>
<dbReference type="GeneTree" id="ENSGT00940000155724"/>
<feature type="region of interest" description="Disordered" evidence="6">
    <location>
        <begin position="96"/>
        <end position="124"/>
    </location>
</feature>
<dbReference type="SUPFAM" id="SSF54001">
    <property type="entry name" value="Cysteine proteinases"/>
    <property type="match status" value="1"/>
</dbReference>
<dbReference type="PANTHER" id="PTHR46896:SF1">
    <property type="entry name" value="SENTRIN-SPECIFIC PROTEASE 6"/>
    <property type="match status" value="1"/>
</dbReference>
<reference evidence="8" key="4">
    <citation type="submission" date="2025-09" db="UniProtKB">
        <authorList>
            <consortium name="Ensembl"/>
        </authorList>
    </citation>
    <scope>IDENTIFICATION</scope>
</reference>
<feature type="compositionally biased region" description="Basic residues" evidence="6">
    <location>
        <begin position="168"/>
        <end position="178"/>
    </location>
</feature>
<name>A0A3P9A250_ESOLU</name>
<reference evidence="8" key="3">
    <citation type="submission" date="2025-08" db="UniProtKB">
        <authorList>
            <consortium name="Ensembl"/>
        </authorList>
    </citation>
    <scope>IDENTIFICATION</scope>
</reference>
<keyword evidence="3" id="KW-0645">Protease</keyword>
<evidence type="ECO:0000313" key="9">
    <source>
        <dbReference type="Proteomes" id="UP000265140"/>
    </source>
</evidence>
<dbReference type="PANTHER" id="PTHR46896">
    <property type="entry name" value="SENTRIN-SPECIFIC PROTEASE"/>
    <property type="match status" value="1"/>
</dbReference>
<dbReference type="Bgee" id="ENSELUG00000013298">
    <property type="expression patterns" value="Expressed in ovary and 3 other cell types or tissues"/>
</dbReference>
<reference evidence="9" key="1">
    <citation type="journal article" date="2014" name="PLoS ONE">
        <title>The genome and linkage map of the northern pike (Esox lucius): conserved synteny revealed between the salmonid sister group and the Neoteleostei.</title>
        <authorList>
            <person name="Rondeau E.B."/>
            <person name="Minkley D.R."/>
            <person name="Leong J.S."/>
            <person name="Messmer A.M."/>
            <person name="Jantzen J.R."/>
            <person name="von Schalburg K.R."/>
            <person name="Lemon C."/>
            <person name="Bird N.H."/>
            <person name="Koop B.F."/>
        </authorList>
    </citation>
    <scope>NUCLEOTIDE SEQUENCE</scope>
</reference>
<dbReference type="GO" id="GO:0016926">
    <property type="term" value="P:protein desumoylation"/>
    <property type="evidence" value="ECO:0007669"/>
    <property type="project" value="TreeGrafter"/>
</dbReference>
<dbReference type="GO" id="GO:0090234">
    <property type="term" value="P:regulation of kinetochore assembly"/>
    <property type="evidence" value="ECO:0007669"/>
    <property type="project" value="TreeGrafter"/>
</dbReference>
<evidence type="ECO:0000313" key="8">
    <source>
        <dbReference type="Ensembl" id="ENSELUP00000034653.2"/>
    </source>
</evidence>
<organism evidence="8 9">
    <name type="scientific">Esox lucius</name>
    <name type="common">Northern pike</name>
    <dbReference type="NCBI Taxonomy" id="8010"/>
    <lineage>
        <taxon>Eukaryota</taxon>
        <taxon>Metazoa</taxon>
        <taxon>Chordata</taxon>
        <taxon>Craniata</taxon>
        <taxon>Vertebrata</taxon>
        <taxon>Euteleostomi</taxon>
        <taxon>Actinopterygii</taxon>
        <taxon>Neopterygii</taxon>
        <taxon>Teleostei</taxon>
        <taxon>Protacanthopterygii</taxon>
        <taxon>Esociformes</taxon>
        <taxon>Esocidae</taxon>
        <taxon>Esox</taxon>
    </lineage>
</organism>
<feature type="compositionally biased region" description="Polar residues" evidence="6">
    <location>
        <begin position="107"/>
        <end position="124"/>
    </location>
</feature>
<keyword evidence="4" id="KW-0833">Ubl conjugation pathway</keyword>
<feature type="domain" description="Ubiquitin-like protease family profile" evidence="7">
    <location>
        <begin position="466"/>
        <end position="804"/>
    </location>
</feature>
<evidence type="ECO:0000256" key="6">
    <source>
        <dbReference type="SAM" id="MobiDB-lite"/>
    </source>
</evidence>
<evidence type="ECO:0000259" key="7">
    <source>
        <dbReference type="PROSITE" id="PS50600"/>
    </source>
</evidence>
<dbReference type="Gene3D" id="3.40.395.10">
    <property type="entry name" value="Adenoviral Proteinase, Chain A"/>
    <property type="match status" value="1"/>
</dbReference>
<dbReference type="Ensembl" id="ENSELUT00000021602.3">
    <property type="protein sequence ID" value="ENSELUP00000034653.2"/>
    <property type="gene ID" value="ENSELUG00000013298.3"/>
</dbReference>
<evidence type="ECO:0000256" key="4">
    <source>
        <dbReference type="ARBA" id="ARBA00022786"/>
    </source>
</evidence>
<dbReference type="AlphaFoldDB" id="A0A3P9A250"/>
<dbReference type="Pfam" id="PF02902">
    <property type="entry name" value="Peptidase_C48"/>
    <property type="match status" value="2"/>
</dbReference>
<dbReference type="GO" id="GO:0006508">
    <property type="term" value="P:proteolysis"/>
    <property type="evidence" value="ECO:0007669"/>
    <property type="project" value="UniProtKB-KW"/>
</dbReference>
<evidence type="ECO:0000256" key="3">
    <source>
        <dbReference type="ARBA" id="ARBA00022670"/>
    </source>
</evidence>
<keyword evidence="2" id="KW-0597">Phosphoprotein</keyword>
<evidence type="ECO:0000256" key="2">
    <source>
        <dbReference type="ARBA" id="ARBA00022553"/>
    </source>
</evidence>
<dbReference type="InterPro" id="IPR003653">
    <property type="entry name" value="Peptidase_C48_C"/>
</dbReference>
<dbReference type="Proteomes" id="UP000265140">
    <property type="component" value="Chromosome 15"/>
</dbReference>
<comment type="similarity">
    <text evidence="1">Belongs to the peptidase C48 family.</text>
</comment>
<dbReference type="InterPro" id="IPR038765">
    <property type="entry name" value="Papain-like_cys_pep_sf"/>
</dbReference>
<dbReference type="PROSITE" id="PS50600">
    <property type="entry name" value="ULP_PROTEASE"/>
    <property type="match status" value="1"/>
</dbReference>
<proteinExistence type="inferred from homology"/>
<dbReference type="InterPro" id="IPR051947">
    <property type="entry name" value="Sentrin-specific_protease"/>
</dbReference>
<evidence type="ECO:0000256" key="5">
    <source>
        <dbReference type="ARBA" id="ARBA00022801"/>
    </source>
</evidence>